<reference evidence="3 4" key="1">
    <citation type="journal article" date="2015" name="Nature">
        <title>rRNA introns, odd ribosomes, and small enigmatic genomes across a large radiation of phyla.</title>
        <authorList>
            <person name="Brown C.T."/>
            <person name="Hug L.A."/>
            <person name="Thomas B.C."/>
            <person name="Sharon I."/>
            <person name="Castelle C.J."/>
            <person name="Singh A."/>
            <person name="Wilkins M.J."/>
            <person name="Williams K.H."/>
            <person name="Banfield J.F."/>
        </authorList>
    </citation>
    <scope>NUCLEOTIDE SEQUENCE [LARGE SCALE GENOMIC DNA]</scope>
</reference>
<comment type="similarity">
    <text evidence="1">Belongs to the DprA/Smf family.</text>
</comment>
<dbReference type="SUPFAM" id="SSF102405">
    <property type="entry name" value="MCP/YpsA-like"/>
    <property type="match status" value="1"/>
</dbReference>
<proteinExistence type="inferred from homology"/>
<name>A0A0G1XUN2_9BACT</name>
<dbReference type="NCBIfam" id="TIGR00732">
    <property type="entry name" value="dprA"/>
    <property type="match status" value="1"/>
</dbReference>
<evidence type="ECO:0000313" key="4">
    <source>
        <dbReference type="Proteomes" id="UP000034589"/>
    </source>
</evidence>
<sequence length="296" mass="31930">MITNSKNASSSFPQRVLHPRDFPPLLKEIPDKPKLLYVRGTMPPKDHKMLCVVGSRATSLYGRRVCQQLIAGLAGYPVAIVSGMALGIDSEAHKAAMDVGLHTVAVLPSSLDDASIYPSTNKPIAQRILARGGALVSEDKGPHKAAIYDFPKRNRISAGMSVAALIIEAGEKSGTLITARLALDYNREVLAIPHELGRETGAGVNRLIREGATLIRTADDILQVLGIKPLDTPRQAALPTDLSEPEMKVLHALTEALIRDELIEQAELSAQDANIALSSLLIRGLIIERLGKIERL</sequence>
<dbReference type="InterPro" id="IPR003488">
    <property type="entry name" value="DprA"/>
</dbReference>
<feature type="domain" description="Smf/DprA SLOG" evidence="2">
    <location>
        <begin position="18"/>
        <end position="225"/>
    </location>
</feature>
<organism evidence="3 4">
    <name type="scientific">Candidatus Kaiserbacteria bacterium GW2011_GWC2_49_12</name>
    <dbReference type="NCBI Taxonomy" id="1618675"/>
    <lineage>
        <taxon>Bacteria</taxon>
        <taxon>Candidatus Kaiseribacteriota</taxon>
    </lineage>
</organism>
<dbReference type="InterPro" id="IPR057666">
    <property type="entry name" value="DrpA_SLOG"/>
</dbReference>
<dbReference type="Proteomes" id="UP000034589">
    <property type="component" value="Unassembled WGS sequence"/>
</dbReference>
<dbReference type="Pfam" id="PF02481">
    <property type="entry name" value="DNA_processg_A"/>
    <property type="match status" value="1"/>
</dbReference>
<evidence type="ECO:0000313" key="3">
    <source>
        <dbReference type="EMBL" id="KKW06307.1"/>
    </source>
</evidence>
<evidence type="ECO:0000256" key="1">
    <source>
        <dbReference type="ARBA" id="ARBA00006525"/>
    </source>
</evidence>
<protein>
    <submittedName>
        <fullName evidence="3">Protecting protein DprA protein</fullName>
    </submittedName>
</protein>
<dbReference type="EMBL" id="LCPV01000041">
    <property type="protein sequence ID" value="KKW06307.1"/>
    <property type="molecule type" value="Genomic_DNA"/>
</dbReference>
<dbReference type="GO" id="GO:0009294">
    <property type="term" value="P:DNA-mediated transformation"/>
    <property type="evidence" value="ECO:0007669"/>
    <property type="project" value="InterPro"/>
</dbReference>
<accession>A0A0G1XUN2</accession>
<dbReference type="PANTHER" id="PTHR43022">
    <property type="entry name" value="PROTEIN SMF"/>
    <property type="match status" value="1"/>
</dbReference>
<gene>
    <name evidence="3" type="ORF">UY39_C0041G0003</name>
</gene>
<dbReference type="PATRIC" id="fig|1618675.3.peg.528"/>
<dbReference type="PANTHER" id="PTHR43022:SF1">
    <property type="entry name" value="PROTEIN SMF"/>
    <property type="match status" value="1"/>
</dbReference>
<dbReference type="Gene3D" id="3.40.50.450">
    <property type="match status" value="1"/>
</dbReference>
<comment type="caution">
    <text evidence="3">The sequence shown here is derived from an EMBL/GenBank/DDBJ whole genome shotgun (WGS) entry which is preliminary data.</text>
</comment>
<evidence type="ECO:0000259" key="2">
    <source>
        <dbReference type="Pfam" id="PF02481"/>
    </source>
</evidence>
<dbReference type="AlphaFoldDB" id="A0A0G1XUN2"/>